<comment type="caution">
    <text evidence="1">The sequence shown here is derived from an EMBL/GenBank/DDBJ whole genome shotgun (WGS) entry which is preliminary data.</text>
</comment>
<protein>
    <submittedName>
        <fullName evidence="1">Uncharacterized protein</fullName>
    </submittedName>
</protein>
<sequence>MSIWEGGDQLFYTNGRDRNHHHRSSQGTSPSTIVATTPHMDRDPILYPWIHGASWLLDRCCYKPRKVNVWAWRFSPLSRSKKMQVQVKCSSGAENCQEQACNKSIQLQEIFCITRRARIQHSCKIKSLNI</sequence>
<dbReference type="Proteomes" id="UP000006729">
    <property type="component" value="Chromosome 7"/>
</dbReference>
<keyword evidence="2" id="KW-1185">Reference proteome</keyword>
<proteinExistence type="predicted"/>
<reference evidence="1 2" key="1">
    <citation type="journal article" date="2006" name="Science">
        <title>The genome of black cottonwood, Populus trichocarpa (Torr. &amp; Gray).</title>
        <authorList>
            <person name="Tuskan G.A."/>
            <person name="Difazio S."/>
            <person name="Jansson S."/>
            <person name="Bohlmann J."/>
            <person name="Grigoriev I."/>
            <person name="Hellsten U."/>
            <person name="Putnam N."/>
            <person name="Ralph S."/>
            <person name="Rombauts S."/>
            <person name="Salamov A."/>
            <person name="Schein J."/>
            <person name="Sterck L."/>
            <person name="Aerts A."/>
            <person name="Bhalerao R.R."/>
            <person name="Bhalerao R.P."/>
            <person name="Blaudez D."/>
            <person name="Boerjan W."/>
            <person name="Brun A."/>
            <person name="Brunner A."/>
            <person name="Busov V."/>
            <person name="Campbell M."/>
            <person name="Carlson J."/>
            <person name="Chalot M."/>
            <person name="Chapman J."/>
            <person name="Chen G.L."/>
            <person name="Cooper D."/>
            <person name="Coutinho P.M."/>
            <person name="Couturier J."/>
            <person name="Covert S."/>
            <person name="Cronk Q."/>
            <person name="Cunningham R."/>
            <person name="Davis J."/>
            <person name="Degroeve S."/>
            <person name="Dejardin A."/>
            <person name="Depamphilis C."/>
            <person name="Detter J."/>
            <person name="Dirks B."/>
            <person name="Dubchak I."/>
            <person name="Duplessis S."/>
            <person name="Ehlting J."/>
            <person name="Ellis B."/>
            <person name="Gendler K."/>
            <person name="Goodstein D."/>
            <person name="Gribskov M."/>
            <person name="Grimwood J."/>
            <person name="Groover A."/>
            <person name="Gunter L."/>
            <person name="Hamberger B."/>
            <person name="Heinze B."/>
            <person name="Helariutta Y."/>
            <person name="Henrissat B."/>
            <person name="Holligan D."/>
            <person name="Holt R."/>
            <person name="Huang W."/>
            <person name="Islam-Faridi N."/>
            <person name="Jones S."/>
            <person name="Jones-Rhoades M."/>
            <person name="Jorgensen R."/>
            <person name="Joshi C."/>
            <person name="Kangasjarvi J."/>
            <person name="Karlsson J."/>
            <person name="Kelleher C."/>
            <person name="Kirkpatrick R."/>
            <person name="Kirst M."/>
            <person name="Kohler A."/>
            <person name="Kalluri U."/>
            <person name="Larimer F."/>
            <person name="Leebens-Mack J."/>
            <person name="Leple J.C."/>
            <person name="Locascio P."/>
            <person name="Lou Y."/>
            <person name="Lucas S."/>
            <person name="Martin F."/>
            <person name="Montanini B."/>
            <person name="Napoli C."/>
            <person name="Nelson D.R."/>
            <person name="Nelson C."/>
            <person name="Nieminen K."/>
            <person name="Nilsson O."/>
            <person name="Pereda V."/>
            <person name="Peter G."/>
            <person name="Philippe R."/>
            <person name="Pilate G."/>
            <person name="Poliakov A."/>
            <person name="Razumovskaya J."/>
            <person name="Richardson P."/>
            <person name="Rinaldi C."/>
            <person name="Ritland K."/>
            <person name="Rouze P."/>
            <person name="Ryaboy D."/>
            <person name="Schmutz J."/>
            <person name="Schrader J."/>
            <person name="Segerman B."/>
            <person name="Shin H."/>
            <person name="Siddiqui A."/>
            <person name="Sterky F."/>
            <person name="Terry A."/>
            <person name="Tsai C.J."/>
            <person name="Uberbacher E."/>
            <person name="Unneberg P."/>
            <person name="Vahala J."/>
            <person name="Wall K."/>
            <person name="Wessler S."/>
            <person name="Yang G."/>
            <person name="Yin T."/>
            <person name="Douglas C."/>
            <person name="Marra M."/>
            <person name="Sandberg G."/>
            <person name="Van de Peer Y."/>
            <person name="Rokhsar D."/>
        </authorList>
    </citation>
    <scope>NUCLEOTIDE SEQUENCE [LARGE SCALE GENOMIC DNA]</scope>
    <source>
        <strain evidence="2">cv. Nisqually</strain>
    </source>
</reference>
<organism evidence="1 2">
    <name type="scientific">Populus trichocarpa</name>
    <name type="common">Western balsam poplar</name>
    <name type="synonym">Populus balsamifera subsp. trichocarpa</name>
    <dbReference type="NCBI Taxonomy" id="3694"/>
    <lineage>
        <taxon>Eukaryota</taxon>
        <taxon>Viridiplantae</taxon>
        <taxon>Streptophyta</taxon>
        <taxon>Embryophyta</taxon>
        <taxon>Tracheophyta</taxon>
        <taxon>Spermatophyta</taxon>
        <taxon>Magnoliopsida</taxon>
        <taxon>eudicotyledons</taxon>
        <taxon>Gunneridae</taxon>
        <taxon>Pentapetalae</taxon>
        <taxon>rosids</taxon>
        <taxon>fabids</taxon>
        <taxon>Malpighiales</taxon>
        <taxon>Salicaceae</taxon>
        <taxon>Saliceae</taxon>
        <taxon>Populus</taxon>
    </lineage>
</organism>
<accession>A0ACC0SQ06</accession>
<evidence type="ECO:0000313" key="1">
    <source>
        <dbReference type="EMBL" id="KAI9391304.1"/>
    </source>
</evidence>
<evidence type="ECO:0000313" key="2">
    <source>
        <dbReference type="Proteomes" id="UP000006729"/>
    </source>
</evidence>
<name>A0ACC0SQ06_POPTR</name>
<dbReference type="EMBL" id="CM009296">
    <property type="protein sequence ID" value="KAI9391304.1"/>
    <property type="molecule type" value="Genomic_DNA"/>
</dbReference>
<gene>
    <name evidence="1" type="ORF">POPTR_007G067850v4</name>
</gene>